<keyword evidence="3" id="KW-1185">Reference proteome</keyword>
<dbReference type="EMBL" id="JAHLQT010043667">
    <property type="protein sequence ID" value="KAG7154847.1"/>
    <property type="molecule type" value="Genomic_DNA"/>
</dbReference>
<proteinExistence type="predicted"/>
<feature type="compositionally biased region" description="Low complexity" evidence="1">
    <location>
        <begin position="325"/>
        <end position="337"/>
    </location>
</feature>
<comment type="caution">
    <text evidence="2">The sequence shown here is derived from an EMBL/GenBank/DDBJ whole genome shotgun (WGS) entry which is preliminary data.</text>
</comment>
<reference evidence="2" key="1">
    <citation type="journal article" date="2021" name="Sci. Adv.">
        <title>The American lobster genome reveals insights on longevity, neural, and immune adaptations.</title>
        <authorList>
            <person name="Polinski J.M."/>
            <person name="Zimin A.V."/>
            <person name="Clark K.F."/>
            <person name="Kohn A.B."/>
            <person name="Sadowski N."/>
            <person name="Timp W."/>
            <person name="Ptitsyn A."/>
            <person name="Khanna P."/>
            <person name="Romanova D.Y."/>
            <person name="Williams P."/>
            <person name="Greenwood S.J."/>
            <person name="Moroz L.L."/>
            <person name="Walt D.R."/>
            <person name="Bodnar A.G."/>
        </authorList>
    </citation>
    <scope>NUCLEOTIDE SEQUENCE</scope>
    <source>
        <strain evidence="2">GMGI-L3</strain>
    </source>
</reference>
<dbReference type="Proteomes" id="UP000747542">
    <property type="component" value="Unassembled WGS sequence"/>
</dbReference>
<evidence type="ECO:0000313" key="2">
    <source>
        <dbReference type="EMBL" id="KAG7154847.1"/>
    </source>
</evidence>
<accession>A0A8J5J9G4</accession>
<sequence>DWGDKPMKEIIEDALTKGQVKSAETYLQLKPWVYGTIVTTSIVSTCIDVAREKLSEDSQLKALLNIDDDYNEELRQMMNLSDDQFEINIIGKVLGSRGLLTLVETLAVQLVMTIHRTLPDLLTLPPQRWTELVCLGDASSAEVSAPVTVGQVARWTPLAIMLIITDLYAYAGATKTPSNVAKRSRDIIKRHEHGEKTSVIGRVHGLALAPSTVHSIVKSADKTKEMARAATPLTATKVTRFHDAAMESMEWMLSTWIDDQTQCLKTPSSQRMIQQKARSLAPTTPRTSKQNTAFRQLFKTSPSTSEPQPSTSEPQPSASEHRTSEPQPSTSEPQPSSIGEQQLSVQIDTDNESEVADDPGSEVVDDPSLLSPQ</sequence>
<dbReference type="GO" id="GO:0003677">
    <property type="term" value="F:DNA binding"/>
    <property type="evidence" value="ECO:0007669"/>
    <property type="project" value="UniProtKB-KW"/>
</dbReference>
<feature type="compositionally biased region" description="Polar residues" evidence="1">
    <location>
        <begin position="338"/>
        <end position="348"/>
    </location>
</feature>
<feature type="non-terminal residue" evidence="2">
    <location>
        <position position="1"/>
    </location>
</feature>
<feature type="compositionally biased region" description="Acidic residues" evidence="1">
    <location>
        <begin position="349"/>
        <end position="365"/>
    </location>
</feature>
<feature type="compositionally biased region" description="Low complexity" evidence="1">
    <location>
        <begin position="300"/>
        <end position="318"/>
    </location>
</feature>
<protein>
    <submittedName>
        <fullName evidence="2">CENPB DNA-binding domain containing protein 1-like 27</fullName>
    </submittedName>
</protein>
<evidence type="ECO:0000313" key="3">
    <source>
        <dbReference type="Proteomes" id="UP000747542"/>
    </source>
</evidence>
<gene>
    <name evidence="2" type="ORF">Hamer_G024066</name>
</gene>
<organism evidence="2 3">
    <name type="scientific">Homarus americanus</name>
    <name type="common">American lobster</name>
    <dbReference type="NCBI Taxonomy" id="6706"/>
    <lineage>
        <taxon>Eukaryota</taxon>
        <taxon>Metazoa</taxon>
        <taxon>Ecdysozoa</taxon>
        <taxon>Arthropoda</taxon>
        <taxon>Crustacea</taxon>
        <taxon>Multicrustacea</taxon>
        <taxon>Malacostraca</taxon>
        <taxon>Eumalacostraca</taxon>
        <taxon>Eucarida</taxon>
        <taxon>Decapoda</taxon>
        <taxon>Pleocyemata</taxon>
        <taxon>Astacidea</taxon>
        <taxon>Nephropoidea</taxon>
        <taxon>Nephropidae</taxon>
        <taxon>Homarus</taxon>
    </lineage>
</organism>
<feature type="region of interest" description="Disordered" evidence="1">
    <location>
        <begin position="267"/>
        <end position="373"/>
    </location>
</feature>
<dbReference type="AlphaFoldDB" id="A0A8J5J9G4"/>
<evidence type="ECO:0000256" key="1">
    <source>
        <dbReference type="SAM" id="MobiDB-lite"/>
    </source>
</evidence>
<name>A0A8J5J9G4_HOMAM</name>
<feature type="compositionally biased region" description="Polar residues" evidence="1">
    <location>
        <begin position="267"/>
        <end position="294"/>
    </location>
</feature>
<keyword evidence="2" id="KW-0238">DNA-binding</keyword>